<feature type="transmembrane region" description="Helical" evidence="5">
    <location>
        <begin position="44"/>
        <end position="65"/>
    </location>
</feature>
<evidence type="ECO:0000256" key="1">
    <source>
        <dbReference type="ARBA" id="ARBA00004141"/>
    </source>
</evidence>
<proteinExistence type="inferred from homology"/>
<comment type="caution">
    <text evidence="6">The sequence shown here is derived from an EMBL/GenBank/DDBJ whole genome shotgun (WGS) entry which is preliminary data.</text>
</comment>
<evidence type="ECO:0000256" key="5">
    <source>
        <dbReference type="RuleBase" id="RU004379"/>
    </source>
</evidence>
<reference evidence="6" key="1">
    <citation type="submission" date="2020-07" db="EMBL/GenBank/DDBJ databases">
        <title>The High-quality genome of the commercially important snow crab, Chionoecetes opilio.</title>
        <authorList>
            <person name="Jeong J.-H."/>
            <person name="Ryu S."/>
        </authorList>
    </citation>
    <scope>NUCLEOTIDE SEQUENCE</scope>
    <source>
        <strain evidence="6">MADBK_172401_WGS</strain>
        <tissue evidence="6">Digestive gland</tissue>
    </source>
</reference>
<dbReference type="Pfam" id="PF01027">
    <property type="entry name" value="Bax1-I"/>
    <property type="match status" value="1"/>
</dbReference>
<sequence>MDTTVLIPQDGEQAEKGGIVDDFMYGSNVASSHIYVRMGFLRKVYGLLFVQILVTTVVAAALSQTQVLRQTLHENPWVLMMCMPFTFGLLIALHVKRHQVPINFMLLAAFTVVEAITVGWP</sequence>
<name>A0A8J4Y7Z5_CHIOP</name>
<gene>
    <name evidence="6" type="primary">TMBIM4</name>
    <name evidence="6" type="ORF">GWK47_009442</name>
</gene>
<keyword evidence="4 5" id="KW-0472">Membrane</keyword>
<comment type="similarity">
    <text evidence="5">Belongs to the BI1 family.</text>
</comment>
<dbReference type="InterPro" id="IPR006214">
    <property type="entry name" value="Bax_inhibitor_1-related"/>
</dbReference>
<dbReference type="EMBL" id="JACEEZ010018778">
    <property type="protein sequence ID" value="KAG0716540.1"/>
    <property type="molecule type" value="Genomic_DNA"/>
</dbReference>
<keyword evidence="2 5" id="KW-0812">Transmembrane</keyword>
<accession>A0A8J4Y7Z5</accession>
<comment type="subcellular location">
    <subcellularLocation>
        <location evidence="1">Membrane</location>
        <topology evidence="1">Multi-pass membrane protein</topology>
    </subcellularLocation>
</comment>
<feature type="transmembrane region" description="Helical" evidence="5">
    <location>
        <begin position="77"/>
        <end position="95"/>
    </location>
</feature>
<dbReference type="AlphaFoldDB" id="A0A8J4Y7Z5"/>
<dbReference type="Proteomes" id="UP000770661">
    <property type="component" value="Unassembled WGS sequence"/>
</dbReference>
<protein>
    <submittedName>
        <fullName evidence="6">Protein lifeguard 4</fullName>
    </submittedName>
</protein>
<keyword evidence="7" id="KW-1185">Reference proteome</keyword>
<evidence type="ECO:0000256" key="3">
    <source>
        <dbReference type="ARBA" id="ARBA00022989"/>
    </source>
</evidence>
<dbReference type="PANTHER" id="PTHR23291:SF50">
    <property type="entry name" value="PROTEIN LIFEGUARD 4"/>
    <property type="match status" value="1"/>
</dbReference>
<dbReference type="GO" id="GO:0043066">
    <property type="term" value="P:negative regulation of apoptotic process"/>
    <property type="evidence" value="ECO:0007669"/>
    <property type="project" value="TreeGrafter"/>
</dbReference>
<organism evidence="6 7">
    <name type="scientific">Chionoecetes opilio</name>
    <name type="common">Atlantic snow crab</name>
    <name type="synonym">Cancer opilio</name>
    <dbReference type="NCBI Taxonomy" id="41210"/>
    <lineage>
        <taxon>Eukaryota</taxon>
        <taxon>Metazoa</taxon>
        <taxon>Ecdysozoa</taxon>
        <taxon>Arthropoda</taxon>
        <taxon>Crustacea</taxon>
        <taxon>Multicrustacea</taxon>
        <taxon>Malacostraca</taxon>
        <taxon>Eumalacostraca</taxon>
        <taxon>Eucarida</taxon>
        <taxon>Decapoda</taxon>
        <taxon>Pleocyemata</taxon>
        <taxon>Brachyura</taxon>
        <taxon>Eubrachyura</taxon>
        <taxon>Majoidea</taxon>
        <taxon>Majidae</taxon>
        <taxon>Chionoecetes</taxon>
    </lineage>
</organism>
<evidence type="ECO:0000256" key="2">
    <source>
        <dbReference type="ARBA" id="ARBA00022692"/>
    </source>
</evidence>
<evidence type="ECO:0000313" key="6">
    <source>
        <dbReference type="EMBL" id="KAG0716540.1"/>
    </source>
</evidence>
<evidence type="ECO:0000313" key="7">
    <source>
        <dbReference type="Proteomes" id="UP000770661"/>
    </source>
</evidence>
<feature type="transmembrane region" description="Helical" evidence="5">
    <location>
        <begin position="102"/>
        <end position="120"/>
    </location>
</feature>
<keyword evidence="3 5" id="KW-1133">Transmembrane helix</keyword>
<dbReference type="OrthoDB" id="7933078at2759"/>
<dbReference type="GO" id="GO:0016020">
    <property type="term" value="C:membrane"/>
    <property type="evidence" value="ECO:0007669"/>
    <property type="project" value="UniProtKB-SubCell"/>
</dbReference>
<evidence type="ECO:0000256" key="4">
    <source>
        <dbReference type="ARBA" id="ARBA00023136"/>
    </source>
</evidence>
<comment type="caution">
    <text evidence="5">Lacks conserved residue(s) required for the propagation of feature annotation.</text>
</comment>
<dbReference type="PANTHER" id="PTHR23291">
    <property type="entry name" value="BAX INHIBITOR-RELATED"/>
    <property type="match status" value="1"/>
</dbReference>